<feature type="compositionally biased region" description="Basic and acidic residues" evidence="1">
    <location>
        <begin position="465"/>
        <end position="479"/>
    </location>
</feature>
<dbReference type="Pfam" id="PF12776">
    <property type="entry name" value="Myb_DNA-bind_3"/>
    <property type="match status" value="1"/>
</dbReference>
<reference evidence="4 5" key="1">
    <citation type="submission" date="2018-01" db="EMBL/GenBank/DDBJ databases">
        <title>Genome characterization of the sugarcane-associated fungus Trichoderma ghanense CCMA-1212 and their application in lignocelulose bioconversion.</title>
        <authorList>
            <person name="Steindorff A.S."/>
            <person name="Mendes T.D."/>
            <person name="Vilela E.S.D."/>
            <person name="Rodrigues D.S."/>
            <person name="Formighieri E.F."/>
            <person name="Melo I.S."/>
            <person name="Favaro L.C.L."/>
        </authorList>
    </citation>
    <scope>NUCLEOTIDE SEQUENCE [LARGE SCALE GENOMIC DNA]</scope>
    <source>
        <strain evidence="4 5">CCMA-1212</strain>
    </source>
</reference>
<evidence type="ECO:0000256" key="2">
    <source>
        <dbReference type="SAM" id="Phobius"/>
    </source>
</evidence>
<feature type="compositionally biased region" description="Low complexity" evidence="1">
    <location>
        <begin position="216"/>
        <end position="228"/>
    </location>
</feature>
<dbReference type="Proteomes" id="UP001642720">
    <property type="component" value="Unassembled WGS sequence"/>
</dbReference>
<keyword evidence="5" id="KW-1185">Reference proteome</keyword>
<dbReference type="GeneID" id="300577375"/>
<protein>
    <recommendedName>
        <fullName evidence="3">Myb/SANT-like domain-containing protein</fullName>
    </recommendedName>
</protein>
<dbReference type="RefSeq" id="XP_073558237.1">
    <property type="nucleotide sequence ID" value="XM_073702925.1"/>
</dbReference>
<feature type="region of interest" description="Disordered" evidence="1">
    <location>
        <begin position="151"/>
        <end position="338"/>
    </location>
</feature>
<feature type="transmembrane region" description="Helical" evidence="2">
    <location>
        <begin position="525"/>
        <end position="548"/>
    </location>
</feature>
<dbReference type="PANTHER" id="PTHR38402:SF1">
    <property type="entry name" value="MITOCHONDRIAL OUTER MEMBRANE PROTEIN OM14"/>
    <property type="match status" value="1"/>
</dbReference>
<evidence type="ECO:0000313" key="5">
    <source>
        <dbReference type="Proteomes" id="UP001642720"/>
    </source>
</evidence>
<dbReference type="PANTHER" id="PTHR38402">
    <property type="entry name" value="MITOCHONDRIAL OUTER MEMBRANE PROTEIN OM14"/>
    <property type="match status" value="1"/>
</dbReference>
<gene>
    <name evidence="4" type="ORF">CCMA1212_005674</name>
</gene>
<feature type="transmembrane region" description="Helical" evidence="2">
    <location>
        <begin position="560"/>
        <end position="583"/>
    </location>
</feature>
<feature type="domain" description="Myb/SANT-like" evidence="3">
    <location>
        <begin position="29"/>
        <end position="123"/>
    </location>
</feature>
<feature type="compositionally biased region" description="Polar residues" evidence="1">
    <location>
        <begin position="229"/>
        <end position="238"/>
    </location>
</feature>
<dbReference type="EMBL" id="PPTA01000007">
    <property type="protein sequence ID" value="TFB02036.1"/>
    <property type="molecule type" value="Genomic_DNA"/>
</dbReference>
<evidence type="ECO:0000313" key="4">
    <source>
        <dbReference type="EMBL" id="TFB02036.1"/>
    </source>
</evidence>
<feature type="region of interest" description="Disordered" evidence="1">
    <location>
        <begin position="1"/>
        <end position="24"/>
    </location>
</feature>
<evidence type="ECO:0000259" key="3">
    <source>
        <dbReference type="Pfam" id="PF12776"/>
    </source>
</evidence>
<keyword evidence="2" id="KW-0472">Membrane</keyword>
<organism evidence="4 5">
    <name type="scientific">Trichoderma ghanense</name>
    <dbReference type="NCBI Taxonomy" id="65468"/>
    <lineage>
        <taxon>Eukaryota</taxon>
        <taxon>Fungi</taxon>
        <taxon>Dikarya</taxon>
        <taxon>Ascomycota</taxon>
        <taxon>Pezizomycotina</taxon>
        <taxon>Sordariomycetes</taxon>
        <taxon>Hypocreomycetidae</taxon>
        <taxon>Hypocreales</taxon>
        <taxon>Hypocreaceae</taxon>
        <taxon>Trichoderma</taxon>
    </lineage>
</organism>
<feature type="region of interest" description="Disordered" evidence="1">
    <location>
        <begin position="456"/>
        <end position="479"/>
    </location>
</feature>
<feature type="compositionally biased region" description="Pro residues" evidence="1">
    <location>
        <begin position="203"/>
        <end position="213"/>
    </location>
</feature>
<feature type="region of interest" description="Disordered" evidence="1">
    <location>
        <begin position="419"/>
        <end position="440"/>
    </location>
</feature>
<sequence length="591" mass="64967">MSEEDLDLAAQDAQGPGRVDRDRRAPRFSWTPAYEATFFRSLCESVQLGMRENSSFKAEAWERATQALQEHHGAYPAKSHLINKSDNARKRFRLWRGLREDPDFVYNPVTRTVTATEEAWRAHIEREPLSRALRGRPFDHEEYMEVLYPDVIGSGGAPKRIMKPRRKADGQPCDETEMPGTGVLNLQTEPTPLVQEVSEGPSQQPPQPQPPPQKGSLAQATTASSSTTGVQPRPTTAPSIPRNLTAGQGSALTPPDESIPQSRKRPSPMGRQSSGDLAQSIAVPVLAQSALPTSPEKRRRLSSRDESNASISTPTPLLGSSALSRPALEARSRSETQSAGLQTIIEDLSKASRARMWREEAVDILFKEFANEDADLQIKMSESVLSDEHKAMVFCKMPLHLRQHWVKKHRVSYADAAAKGAKQTPEEAAAPQPPEIIPNESSSTASLIDVDMPSVHTVPPDFLEQDVKTETQAERIKREQEAAELAKQQQQQQQAAAAKKKAASKARRADSWLTRQFSQLSDGSVTAIALANVAGVVGVSGFLGYRAWGLYERRVLDWKHVGVGVGVLAAVGAVEAVLGRYLYKSKESESR</sequence>
<dbReference type="InterPro" id="IPR024752">
    <property type="entry name" value="Myb/SANT-like_dom"/>
</dbReference>
<name>A0ABY2H2N5_9HYPO</name>
<proteinExistence type="predicted"/>
<dbReference type="InterPro" id="IPR039454">
    <property type="entry name" value="OM14"/>
</dbReference>
<keyword evidence="2" id="KW-0812">Transmembrane</keyword>
<accession>A0ABY2H2N5</accession>
<comment type="caution">
    <text evidence="4">The sequence shown here is derived from an EMBL/GenBank/DDBJ whole genome shotgun (WGS) entry which is preliminary data.</text>
</comment>
<evidence type="ECO:0000256" key="1">
    <source>
        <dbReference type="SAM" id="MobiDB-lite"/>
    </source>
</evidence>
<keyword evidence="2" id="KW-1133">Transmembrane helix</keyword>